<gene>
    <name evidence="2" type="ORF">IPH26_09525</name>
</gene>
<evidence type="ECO:0000313" key="3">
    <source>
        <dbReference type="Proteomes" id="UP000807785"/>
    </source>
</evidence>
<dbReference type="Proteomes" id="UP000807785">
    <property type="component" value="Unassembled WGS sequence"/>
</dbReference>
<evidence type="ECO:0000256" key="1">
    <source>
        <dbReference type="SAM" id="Coils"/>
    </source>
</evidence>
<organism evidence="2 3">
    <name type="scientific">Candidatus Methylophosphatis roskildensis</name>
    <dbReference type="NCBI Taxonomy" id="2899263"/>
    <lineage>
        <taxon>Bacteria</taxon>
        <taxon>Pseudomonadati</taxon>
        <taxon>Pseudomonadota</taxon>
        <taxon>Betaproteobacteria</taxon>
        <taxon>Nitrosomonadales</taxon>
        <taxon>Sterolibacteriaceae</taxon>
        <taxon>Candidatus Methylophosphatis</taxon>
    </lineage>
</organism>
<dbReference type="AlphaFoldDB" id="A0A9D7HLL9"/>
<proteinExistence type="predicted"/>
<dbReference type="EMBL" id="JADJEV010000003">
    <property type="protein sequence ID" value="MBK6973164.1"/>
    <property type="molecule type" value="Genomic_DNA"/>
</dbReference>
<accession>A0A9D7HLL9</accession>
<name>A0A9D7HLL9_9PROT</name>
<evidence type="ECO:0000313" key="2">
    <source>
        <dbReference type="EMBL" id="MBK6973164.1"/>
    </source>
</evidence>
<sequence>MLAYLPSLNQIWTTVSDEALANLCSEFPGFHRYAQVMEDAFEEQRRNPVANPVASVIEPLPDRVNAVVTRLMGEAATLERELQNLVDAAQRLVTLGHLNQTALQAEMARARGVEALHAKWVAGLAGLAKEIEGADVAPASTQVLARAFREINERIGNLNERFLVLALAGQAEANSGPGDAVH</sequence>
<reference evidence="2" key="1">
    <citation type="submission" date="2020-10" db="EMBL/GenBank/DDBJ databases">
        <title>Connecting structure to function with the recovery of over 1000 high-quality activated sludge metagenome-assembled genomes encoding full-length rRNA genes using long-read sequencing.</title>
        <authorList>
            <person name="Singleton C.M."/>
            <person name="Petriglieri F."/>
            <person name="Kristensen J.M."/>
            <person name="Kirkegaard R.H."/>
            <person name="Michaelsen T.Y."/>
            <person name="Andersen M.H."/>
            <person name="Karst S.M."/>
            <person name="Dueholm M.S."/>
            <person name="Nielsen P.H."/>
            <person name="Albertsen M."/>
        </authorList>
    </citation>
    <scope>NUCLEOTIDE SEQUENCE</scope>
    <source>
        <strain evidence="2">Bjer_18-Q3-R1-45_BAT3C.347</strain>
    </source>
</reference>
<feature type="coiled-coil region" evidence="1">
    <location>
        <begin position="68"/>
        <end position="95"/>
    </location>
</feature>
<comment type="caution">
    <text evidence="2">The sequence shown here is derived from an EMBL/GenBank/DDBJ whole genome shotgun (WGS) entry which is preliminary data.</text>
</comment>
<protein>
    <submittedName>
        <fullName evidence="2">Uncharacterized protein</fullName>
    </submittedName>
</protein>
<keyword evidence="1" id="KW-0175">Coiled coil</keyword>